<keyword evidence="2" id="KW-1185">Reference proteome</keyword>
<accession>A0A081CIW8</accession>
<dbReference type="RefSeq" id="XP_014655029.1">
    <property type="nucleotide sequence ID" value="XM_014799543.1"/>
</dbReference>
<dbReference type="HOGENOM" id="CLU_002758_0_0_1"/>
<name>A0A081CIW8_PSEA2</name>
<proteinExistence type="predicted"/>
<reference evidence="2" key="1">
    <citation type="journal article" date="2014" name="Genome Announc.">
        <title>Draft Genome Sequence of the Yeast Pseudozyma antarctica Type Strain JCM10317, a Producer of the Glycolipid Biosurfactants, Mannosylerythritol Lipids.</title>
        <authorList>
            <person name="Saika A."/>
            <person name="Koike H."/>
            <person name="Hori T."/>
            <person name="Fukuoka T."/>
            <person name="Sato S."/>
            <person name="Habe H."/>
            <person name="Kitamoto D."/>
            <person name="Morita T."/>
        </authorList>
    </citation>
    <scope>NUCLEOTIDE SEQUENCE [LARGE SCALE GENOMIC DNA]</scope>
    <source>
        <strain evidence="2">JCM 10317</strain>
    </source>
</reference>
<organism evidence="1 2">
    <name type="scientific">Pseudozyma antarctica</name>
    <name type="common">Yeast</name>
    <name type="synonym">Candida antarctica</name>
    <dbReference type="NCBI Taxonomy" id="84753"/>
    <lineage>
        <taxon>Eukaryota</taxon>
        <taxon>Fungi</taxon>
        <taxon>Dikarya</taxon>
        <taxon>Basidiomycota</taxon>
        <taxon>Ustilaginomycotina</taxon>
        <taxon>Ustilaginomycetes</taxon>
        <taxon>Ustilaginales</taxon>
        <taxon>Ustilaginaceae</taxon>
        <taxon>Moesziomyces</taxon>
    </lineage>
</organism>
<sequence length="942" mass="98366">MSNQTAAATPTSPSRKQQQQQQQQQPGSTRGGLAAIAGIASPKFSFRSALVQHKSKLTKAGPATTHDAEAKPARGVASSIPSLSRGRFNSTDAPSTSTLPRPKPAATSPAACRPASSLGKRGVDDSSSITDFGVYKASTTSTRLASTKSNTPSDSAAKTAKLRGPPSARTQWAPPAPKTLPSPSSSKAPRKIARADGIAEVHAGTHAAGAIPRSRTMSAASRTIAAPQSQSQLHRPKIGTLPKPKAKPAPVRTILDERYESSASDTDEDAQSDWDQLDGPDVSRIRTKRSMQPRLSDGASGSISTTRTQTLGGSRIPSIGSSNRTLPRPHRRSSSNSLLGKTPTDEKENASIPAPSHSKRHSISTSIEAAPARARTSLPLSPADNTPSPSKSASLSALRSRGLQPGPVQSLRPAPRHDLGIKNSIIQANPVHPSIAALHAQTAPHQPISTPEALVKAKKRLSGALFSSSSSSLTLNTIASTSPSERAGMAHSPSLSKLPQAHKKPVKAQTVSAAVVTPSRSKQSGMPRSASRSPIKSSLLLFPSVPEPDAGPSSDEHCTTSPSKQVVTDNATSEIDAHLLASLRVVAHKANLQLSDLLDADSQRYTREASEELEALAGDVSVDLMALDLAASPSSDASMLRSPLIAHTPPAVPAQPQPDIPTPSWEPAPAVDAAPELEGEETDTSLASPSVRAAARLPLSTPGAGDCVPETPVRPRLLSASNASPPLASPSKACPPSASMSARSRTRLKKALRESLGLEAHYAALNLAAPSTAAPLHPSASRNAERVAGRSNQGVGALLTDSDLDDIVSAVARIDLHHAQADTHEVRPAVEVGEMGEVAELRAAQTALTTQLALAESRESSLAVQLAEQAMAATRMLREHERLQSELAALRARAAGMEWAQAQTAWSRARVEALTELQDAKVEADTIMLLQAHLGICHLLAT</sequence>
<dbReference type="EMBL" id="DF830081">
    <property type="protein sequence ID" value="GAK66614.1"/>
    <property type="molecule type" value="Genomic_DNA"/>
</dbReference>
<dbReference type="Proteomes" id="UP000053758">
    <property type="component" value="Unassembled WGS sequence"/>
</dbReference>
<dbReference type="OrthoDB" id="2553711at2759"/>
<dbReference type="AlphaFoldDB" id="A0A081CIW8"/>
<gene>
    <name evidence="1" type="ORF">PAN0_014d4837</name>
</gene>
<evidence type="ECO:0000313" key="1">
    <source>
        <dbReference type="EMBL" id="GAK66614.1"/>
    </source>
</evidence>
<dbReference type="GeneID" id="26305748"/>
<evidence type="ECO:0000313" key="2">
    <source>
        <dbReference type="Proteomes" id="UP000053758"/>
    </source>
</evidence>
<protein>
    <submittedName>
        <fullName evidence="1">Uncharacterized protein</fullName>
    </submittedName>
</protein>